<accession>A0A2C6KZQ1</accession>
<dbReference type="Proteomes" id="UP000221165">
    <property type="component" value="Unassembled WGS sequence"/>
</dbReference>
<dbReference type="EMBL" id="MIGC01002269">
    <property type="protein sequence ID" value="PHJ21375.1"/>
    <property type="molecule type" value="Genomic_DNA"/>
</dbReference>
<comment type="caution">
    <text evidence="2">The sequence shown here is derived from an EMBL/GenBank/DDBJ whole genome shotgun (WGS) entry which is preliminary data.</text>
</comment>
<feature type="compositionally biased region" description="Low complexity" evidence="1">
    <location>
        <begin position="70"/>
        <end position="86"/>
    </location>
</feature>
<keyword evidence="3" id="KW-1185">Reference proteome</keyword>
<dbReference type="RefSeq" id="XP_067923058.1">
    <property type="nucleotide sequence ID" value="XM_068064964.1"/>
</dbReference>
<dbReference type="GeneID" id="94428175"/>
<dbReference type="VEuPathDB" id="ToxoDB:CSUI_004780"/>
<evidence type="ECO:0000256" key="1">
    <source>
        <dbReference type="SAM" id="MobiDB-lite"/>
    </source>
</evidence>
<gene>
    <name evidence="2" type="ORF">CSUI_004780</name>
</gene>
<feature type="region of interest" description="Disordered" evidence="1">
    <location>
        <begin position="61"/>
        <end position="117"/>
    </location>
</feature>
<organism evidence="2 3">
    <name type="scientific">Cystoisospora suis</name>
    <dbReference type="NCBI Taxonomy" id="483139"/>
    <lineage>
        <taxon>Eukaryota</taxon>
        <taxon>Sar</taxon>
        <taxon>Alveolata</taxon>
        <taxon>Apicomplexa</taxon>
        <taxon>Conoidasida</taxon>
        <taxon>Coccidia</taxon>
        <taxon>Eucoccidiorida</taxon>
        <taxon>Eimeriorina</taxon>
        <taxon>Sarcocystidae</taxon>
        <taxon>Cystoisospora</taxon>
    </lineage>
</organism>
<evidence type="ECO:0000313" key="2">
    <source>
        <dbReference type="EMBL" id="PHJ21375.1"/>
    </source>
</evidence>
<name>A0A2C6KZQ1_9APIC</name>
<dbReference type="AlphaFoldDB" id="A0A2C6KZQ1"/>
<evidence type="ECO:0000313" key="3">
    <source>
        <dbReference type="Proteomes" id="UP000221165"/>
    </source>
</evidence>
<protein>
    <submittedName>
        <fullName evidence="2">Uncharacterized protein</fullName>
    </submittedName>
</protein>
<sequence>MSKSVELKIHTKKKNKTNEENFALEYKKCFLPIQERWRKKEVAQISLSSLKRMSDDYLFLNKKRSRHSRNSSGRSNTSSSTTTSSSLRHFNAYETPQYKENHRRRRKEKGSERERRD</sequence>
<proteinExistence type="predicted"/>
<reference evidence="2 3" key="1">
    <citation type="journal article" date="2017" name="Int. J. Parasitol.">
        <title>The genome of the protozoan parasite Cystoisospora suis and a reverse vaccinology approach to identify vaccine candidates.</title>
        <authorList>
            <person name="Palmieri N."/>
            <person name="Shrestha A."/>
            <person name="Ruttkowski B."/>
            <person name="Beck T."/>
            <person name="Vogl C."/>
            <person name="Tomley F."/>
            <person name="Blake D.P."/>
            <person name="Joachim A."/>
        </authorList>
    </citation>
    <scope>NUCLEOTIDE SEQUENCE [LARGE SCALE GENOMIC DNA]</scope>
    <source>
        <strain evidence="2 3">Wien I</strain>
    </source>
</reference>